<keyword evidence="1" id="KW-0560">Oxidoreductase</keyword>
<feature type="domain" description="NADP-dependent oxidoreductase" evidence="2">
    <location>
        <begin position="2"/>
        <end position="247"/>
    </location>
</feature>
<reference evidence="3" key="2">
    <citation type="submission" date="2021-04" db="EMBL/GenBank/DDBJ databases">
        <authorList>
            <person name="Gilroy R."/>
        </authorList>
    </citation>
    <scope>NUCLEOTIDE SEQUENCE</scope>
    <source>
        <strain evidence="3">ChiHecec2B26-446</strain>
    </source>
</reference>
<reference evidence="3" key="1">
    <citation type="journal article" date="2021" name="PeerJ">
        <title>Extensive microbial diversity within the chicken gut microbiome revealed by metagenomics and culture.</title>
        <authorList>
            <person name="Gilroy R."/>
            <person name="Ravi A."/>
            <person name="Getino M."/>
            <person name="Pursley I."/>
            <person name="Horton D.L."/>
            <person name="Alikhan N.F."/>
            <person name="Baker D."/>
            <person name="Gharbi K."/>
            <person name="Hall N."/>
            <person name="Watson M."/>
            <person name="Adriaenssens E.M."/>
            <person name="Foster-Nyarko E."/>
            <person name="Jarju S."/>
            <person name="Secka A."/>
            <person name="Antonio M."/>
            <person name="Oren A."/>
            <person name="Chaudhuri R.R."/>
            <person name="La Ragione R."/>
            <person name="Hildebrand F."/>
            <person name="Pallen M.J."/>
        </authorList>
    </citation>
    <scope>NUCLEOTIDE SEQUENCE</scope>
    <source>
        <strain evidence="3">ChiHecec2B26-446</strain>
    </source>
</reference>
<dbReference type="Proteomes" id="UP000886752">
    <property type="component" value="Unassembled WGS sequence"/>
</dbReference>
<dbReference type="PANTHER" id="PTHR43625:SF77">
    <property type="entry name" value="ALDO-KETO REDUCTASE"/>
    <property type="match status" value="1"/>
</dbReference>
<evidence type="ECO:0000256" key="1">
    <source>
        <dbReference type="ARBA" id="ARBA00023002"/>
    </source>
</evidence>
<organism evidence="3 4">
    <name type="scientific">Candidatus Desulfovibrio intestinipullorum</name>
    <dbReference type="NCBI Taxonomy" id="2838536"/>
    <lineage>
        <taxon>Bacteria</taxon>
        <taxon>Pseudomonadati</taxon>
        <taxon>Thermodesulfobacteriota</taxon>
        <taxon>Desulfovibrionia</taxon>
        <taxon>Desulfovibrionales</taxon>
        <taxon>Desulfovibrionaceae</taxon>
        <taxon>Desulfovibrio</taxon>
    </lineage>
</organism>
<comment type="caution">
    <text evidence="3">The sequence shown here is derived from an EMBL/GenBank/DDBJ whole genome shotgun (WGS) entry which is preliminary data.</text>
</comment>
<dbReference type="GO" id="GO:0005737">
    <property type="term" value="C:cytoplasm"/>
    <property type="evidence" value="ECO:0007669"/>
    <property type="project" value="TreeGrafter"/>
</dbReference>
<proteinExistence type="predicted"/>
<protein>
    <submittedName>
        <fullName evidence="3">Aldo/keto reductase</fullName>
    </submittedName>
</protein>
<evidence type="ECO:0000259" key="2">
    <source>
        <dbReference type="Pfam" id="PF00248"/>
    </source>
</evidence>
<dbReference type="InterPro" id="IPR050791">
    <property type="entry name" value="Aldo-Keto_reductase"/>
</dbReference>
<dbReference type="PANTHER" id="PTHR43625">
    <property type="entry name" value="AFLATOXIN B1 ALDEHYDE REDUCTASE"/>
    <property type="match status" value="1"/>
</dbReference>
<evidence type="ECO:0000313" key="4">
    <source>
        <dbReference type="Proteomes" id="UP000886752"/>
    </source>
</evidence>
<dbReference type="InterPro" id="IPR023210">
    <property type="entry name" value="NADP_OxRdtase_dom"/>
</dbReference>
<dbReference type="EMBL" id="DXHV01000078">
    <property type="protein sequence ID" value="HIW01350.1"/>
    <property type="molecule type" value="Genomic_DNA"/>
</dbReference>
<dbReference type="Pfam" id="PF00248">
    <property type="entry name" value="Aldo_ket_red"/>
    <property type="match status" value="1"/>
</dbReference>
<dbReference type="SUPFAM" id="SSF51430">
    <property type="entry name" value="NAD(P)-linked oxidoreductase"/>
    <property type="match status" value="1"/>
</dbReference>
<dbReference type="InterPro" id="IPR036812">
    <property type="entry name" value="NAD(P)_OxRdtase_dom_sf"/>
</dbReference>
<name>A0A9D1PYQ1_9BACT</name>
<dbReference type="GO" id="GO:0016491">
    <property type="term" value="F:oxidoreductase activity"/>
    <property type="evidence" value="ECO:0007669"/>
    <property type="project" value="UniProtKB-KW"/>
</dbReference>
<accession>A0A9D1PYQ1</accession>
<dbReference type="Gene3D" id="3.20.20.100">
    <property type="entry name" value="NADP-dependent oxidoreductase domain"/>
    <property type="match status" value="1"/>
</dbReference>
<dbReference type="AlphaFoldDB" id="A0A9D1PYQ1"/>
<sequence length="265" mass="29940">MNEELVGRAVRPFRDKIVLATKGGIRLTGTHTVVLDATEQSLRASLEGSLKRLHVDCIDLYYQHKQDPKVEPEAVASCMQTFMQEGKIRHWGISNASADYIRRADAVCKVTAVQMRYSLMARWHEALFPLLEERNIGLVAFSPLANGILSSEVRNADQYDSSLDFRSWMPQYTEEGRERNRALTELLEELAAQRKVTPAQMALAWVLARKPWIVPIPGTGKLSRIRENARAADIQLSPGELEALDRITKDQTYDVFGSWERSAGQ</sequence>
<evidence type="ECO:0000313" key="3">
    <source>
        <dbReference type="EMBL" id="HIW01350.1"/>
    </source>
</evidence>
<gene>
    <name evidence="3" type="ORF">H9894_09230</name>
</gene>